<organism evidence="2 3">
    <name type="scientific">Enterobacter agglomerans</name>
    <name type="common">Erwinia herbicola</name>
    <name type="synonym">Pantoea agglomerans</name>
    <dbReference type="NCBI Taxonomy" id="549"/>
    <lineage>
        <taxon>Bacteria</taxon>
        <taxon>Pseudomonadati</taxon>
        <taxon>Pseudomonadota</taxon>
        <taxon>Gammaproteobacteria</taxon>
        <taxon>Enterobacterales</taxon>
        <taxon>Erwiniaceae</taxon>
        <taxon>Pantoea</taxon>
        <taxon>Pantoea agglomerans group</taxon>
    </lineage>
</organism>
<keyword evidence="1" id="KW-0472">Membrane</keyword>
<evidence type="ECO:0000313" key="2">
    <source>
        <dbReference type="EMBL" id="MSE15527.1"/>
    </source>
</evidence>
<name>A0A7X2SVE7_ENTAG</name>
<comment type="caution">
    <text evidence="2">The sequence shown here is derived from an EMBL/GenBank/DDBJ whole genome shotgun (WGS) entry which is preliminary data.</text>
</comment>
<proteinExistence type="predicted"/>
<reference evidence="2 3" key="1">
    <citation type="submission" date="2019-11" db="EMBL/GenBank/DDBJ databases">
        <title>Draft Genome Sequence of Plant Growth-Promoting Rhizosphere-Associated Bacteria.</title>
        <authorList>
            <person name="Vasilyev I.Y."/>
            <person name="Radchenko V."/>
            <person name="Ilnitskaya E.V."/>
        </authorList>
    </citation>
    <scope>NUCLEOTIDE SEQUENCE [LARGE SCALE GENOMIC DNA]</scope>
    <source>
        <strain evidence="2 3">VRA_MhP_f</strain>
    </source>
</reference>
<accession>A0A7X2SVE7</accession>
<evidence type="ECO:0000256" key="1">
    <source>
        <dbReference type="SAM" id="Phobius"/>
    </source>
</evidence>
<evidence type="ECO:0000313" key="3">
    <source>
        <dbReference type="Proteomes" id="UP000461948"/>
    </source>
</evidence>
<sequence>MGKEVLFAFAIWGLGLCAGWMAAEWKRDSVELVAERAAGIAADRARDQLQGVASESARQLENKLEELKGAIPAGIRAELEKPVFSNDCLSGDYFRLYNAASENAERTLSGKSKN</sequence>
<keyword evidence="1" id="KW-1133">Transmembrane helix</keyword>
<dbReference type="Proteomes" id="UP000461948">
    <property type="component" value="Unassembled WGS sequence"/>
</dbReference>
<dbReference type="EMBL" id="WKLC01000377">
    <property type="protein sequence ID" value="MSE15527.1"/>
    <property type="molecule type" value="Genomic_DNA"/>
</dbReference>
<gene>
    <name evidence="2" type="ORF">GKC49_10430</name>
</gene>
<feature type="transmembrane region" description="Helical" evidence="1">
    <location>
        <begin position="6"/>
        <end position="23"/>
    </location>
</feature>
<protein>
    <submittedName>
        <fullName evidence="2">Uncharacterized protein</fullName>
    </submittedName>
</protein>
<keyword evidence="1" id="KW-0812">Transmembrane</keyword>
<dbReference type="AlphaFoldDB" id="A0A7X2SVE7"/>